<reference evidence="9" key="2">
    <citation type="journal article" date="2022" name="Front. Microbiol.">
        <title>Comparative Genomic Analysis Revealed Distinct Molecular Components and Organization of CO2-Concentrating Mechanism in Thermophilic Cyanobacteria.</title>
        <authorList>
            <person name="Tang J."/>
            <person name="Zhou H."/>
            <person name="Yao D."/>
            <person name="Riaz S."/>
            <person name="You D."/>
            <person name="Klepacz-Smolka A."/>
            <person name="Daroch M."/>
        </authorList>
    </citation>
    <scope>NUCLEOTIDE SEQUENCE [LARGE SCALE GENOMIC DNA]</scope>
    <source>
        <strain evidence="9">PCC 6715</strain>
    </source>
</reference>
<dbReference type="RefSeq" id="WP_099799343.1">
    <property type="nucleotide sequence ID" value="NZ_CP018092.1"/>
</dbReference>
<evidence type="ECO:0000256" key="1">
    <source>
        <dbReference type="ARBA" id="ARBA00004651"/>
    </source>
</evidence>
<feature type="transmembrane region" description="Helical" evidence="6">
    <location>
        <begin position="12"/>
        <end position="34"/>
    </location>
</feature>
<keyword evidence="9" id="KW-1185">Reference proteome</keyword>
<evidence type="ECO:0000313" key="9">
    <source>
        <dbReference type="Proteomes" id="UP000231057"/>
    </source>
</evidence>
<feature type="transmembrane region" description="Helical" evidence="6">
    <location>
        <begin position="161"/>
        <end position="184"/>
    </location>
</feature>
<gene>
    <name evidence="8" type="ORF">BRW62_09945</name>
</gene>
<feature type="domain" description="VTT" evidence="7">
    <location>
        <begin position="66"/>
        <end position="184"/>
    </location>
</feature>
<evidence type="ECO:0000256" key="6">
    <source>
        <dbReference type="RuleBase" id="RU366058"/>
    </source>
</evidence>
<sequence>MWKLRCPRPKGSTLWLLGAIALMGMSLGSLSWWLDYSALVTLIRSWGTYAVAGYVVLFAVATAVGVPGTFFPMIAGALFGWVWGSVWALLGATLGAILAFLVARYCAYDWLQQRIAHHPWLHTLQQSVASQPFWFILAVRLAPFSPFSLVNFGFGLTAIPVTVYAAATFIGLIPSIVTYAWLGAAGDTLLTTGNQLPFLAASLALLSLTVLPLWWQRRKRPTKR</sequence>
<dbReference type="Proteomes" id="UP000231057">
    <property type="component" value="Chromosome"/>
</dbReference>
<dbReference type="GO" id="GO:0005886">
    <property type="term" value="C:plasma membrane"/>
    <property type="evidence" value="ECO:0007669"/>
    <property type="project" value="UniProtKB-SubCell"/>
</dbReference>
<organism evidence="8 9">
    <name type="scientific">Parathermosynechococcus lividus PCC 6715</name>
    <dbReference type="NCBI Taxonomy" id="1917166"/>
    <lineage>
        <taxon>Bacteria</taxon>
        <taxon>Bacillati</taxon>
        <taxon>Cyanobacteriota</taxon>
        <taxon>Cyanophyceae</taxon>
        <taxon>Acaryochloridales</taxon>
        <taxon>Thermosynechococcaceae</taxon>
        <taxon>Parathermosynechococcus</taxon>
    </lineage>
</organism>
<reference evidence="8 9" key="1">
    <citation type="submission" date="2016-11" db="EMBL/GenBank/DDBJ databases">
        <title>Complete genome sequence of thermophilic cyanobacteria strain Synechococcus sp. PCC6715.</title>
        <authorList>
            <person name="Tang J."/>
            <person name="Daroch M."/>
            <person name="Liang Y."/>
            <person name="Jiang D."/>
            <person name="Shah M."/>
        </authorList>
    </citation>
    <scope>NUCLEOTIDE SEQUENCE [LARGE SCALE GENOMIC DNA]</scope>
    <source>
        <strain evidence="8 9">PCC 6715</strain>
    </source>
</reference>
<proteinExistence type="inferred from homology"/>
<feature type="transmembrane region" description="Helical" evidence="6">
    <location>
        <begin position="133"/>
        <end position="154"/>
    </location>
</feature>
<dbReference type="PANTHER" id="PTHR12677">
    <property type="entry name" value="GOLGI APPARATUS MEMBRANE PROTEIN TVP38-RELATED"/>
    <property type="match status" value="1"/>
</dbReference>
<evidence type="ECO:0000313" key="8">
    <source>
        <dbReference type="EMBL" id="ATS19008.1"/>
    </source>
</evidence>
<dbReference type="Pfam" id="PF09335">
    <property type="entry name" value="VTT_dom"/>
    <property type="match status" value="1"/>
</dbReference>
<protein>
    <recommendedName>
        <fullName evidence="6">TVP38/TMEM64 family membrane protein</fullName>
    </recommendedName>
</protein>
<evidence type="ECO:0000256" key="4">
    <source>
        <dbReference type="ARBA" id="ARBA00022989"/>
    </source>
</evidence>
<keyword evidence="5 6" id="KW-0472">Membrane</keyword>
<dbReference type="EMBL" id="CP018092">
    <property type="protein sequence ID" value="ATS19008.1"/>
    <property type="molecule type" value="Genomic_DNA"/>
</dbReference>
<keyword evidence="2 6" id="KW-1003">Cell membrane</keyword>
<keyword evidence="4 6" id="KW-1133">Transmembrane helix</keyword>
<name>A0A2D2Q3C0_PARLV</name>
<comment type="subcellular location">
    <subcellularLocation>
        <location evidence="1 6">Cell membrane</location>
        <topology evidence="1 6">Multi-pass membrane protein</topology>
    </subcellularLocation>
</comment>
<evidence type="ECO:0000256" key="5">
    <source>
        <dbReference type="ARBA" id="ARBA00023136"/>
    </source>
</evidence>
<comment type="similarity">
    <text evidence="6">Belongs to the TVP38/TMEM64 family.</text>
</comment>
<evidence type="ECO:0000256" key="3">
    <source>
        <dbReference type="ARBA" id="ARBA00022692"/>
    </source>
</evidence>
<evidence type="ECO:0000256" key="2">
    <source>
        <dbReference type="ARBA" id="ARBA00022475"/>
    </source>
</evidence>
<dbReference type="InterPro" id="IPR015414">
    <property type="entry name" value="TMEM64"/>
</dbReference>
<evidence type="ECO:0000259" key="7">
    <source>
        <dbReference type="Pfam" id="PF09335"/>
    </source>
</evidence>
<feature type="transmembrane region" description="Helical" evidence="6">
    <location>
        <begin position="196"/>
        <end position="215"/>
    </location>
</feature>
<dbReference type="PANTHER" id="PTHR12677:SF59">
    <property type="entry name" value="GOLGI APPARATUS MEMBRANE PROTEIN TVP38-RELATED"/>
    <property type="match status" value="1"/>
</dbReference>
<dbReference type="OrthoDB" id="9812980at2"/>
<feature type="transmembrane region" description="Helical" evidence="6">
    <location>
        <begin position="78"/>
        <end position="103"/>
    </location>
</feature>
<dbReference type="InterPro" id="IPR032816">
    <property type="entry name" value="VTT_dom"/>
</dbReference>
<accession>A0A2D2Q3C0</accession>
<dbReference type="AlphaFoldDB" id="A0A2D2Q3C0"/>
<dbReference type="KEGG" id="slw:BRW62_09945"/>
<feature type="transmembrane region" description="Helical" evidence="6">
    <location>
        <begin position="46"/>
        <end position="66"/>
    </location>
</feature>
<keyword evidence="3 6" id="KW-0812">Transmembrane</keyword>